<accession>A0A0W0TNN1</accession>
<dbReference type="AlphaFoldDB" id="A0A0W0TNN1"/>
<protein>
    <submittedName>
        <fullName evidence="3">Uncharacterized protein</fullName>
    </submittedName>
</protein>
<gene>
    <name evidence="3" type="ORF">Lgee_2104</name>
</gene>
<evidence type="ECO:0000313" key="3">
    <source>
        <dbReference type="EMBL" id="KTC97133.1"/>
    </source>
</evidence>
<feature type="compositionally biased region" description="Polar residues" evidence="2">
    <location>
        <begin position="780"/>
        <end position="790"/>
    </location>
</feature>
<dbReference type="STRING" id="45065.Lgee_2104"/>
<dbReference type="Proteomes" id="UP000054785">
    <property type="component" value="Unassembled WGS sequence"/>
</dbReference>
<dbReference type="PATRIC" id="fig|45065.4.peg.2284"/>
<feature type="compositionally biased region" description="Basic and acidic residues" evidence="2">
    <location>
        <begin position="803"/>
        <end position="815"/>
    </location>
</feature>
<keyword evidence="1" id="KW-0175">Coiled coil</keyword>
<proteinExistence type="predicted"/>
<dbReference type="RefSeq" id="WP_028386154.1">
    <property type="nucleotide sequence ID" value="NZ_CAAAHN010000004.1"/>
</dbReference>
<feature type="coiled-coil region" evidence="1">
    <location>
        <begin position="688"/>
        <end position="722"/>
    </location>
</feature>
<sequence>MSQEKYAISPLKRWVQRVLIEIDEAQKVTGDETLEQEARNYLDWVKSFLQALDGSVFPVLYHSDEAPSLFEKGLMGVALAKFVNVKSHILEPLDSEDSPFPANHPMLVDFIRRLLVLDKEIPEGLDALTPVFCKKTSETCSVRRSELPQLEGLLETVKAKMFYLPDLRKHLLAQYQEGVIQFNMLNEAVTLQCMINEHLESNAGKLNQLQGQLDALASITSPHEALNAIRVCEEQFDALNADFRAQADNYSPTLQATSSEIPVCSSSSSSSSTTVSASARMPAYYVNFGTEGSMEVMPVTSMLFKNACESLERLQRLREVLSSKASPVYDRLFEDWKDAQNHAPSSSDIETARVCAQTRLQSLRQIIMQIHQFPDEHKSRNLEKAQEEERLLMRGLRELDKQLQEREHAAFQDALANLKPEAVEGMLENVRQKLASLEERRAAIEASIQDIEAQQREATARLQAIKSPVALPKGYRNKVKRALVAMELPHDKFSINHALTAAGFMQLQAALDAKIQTLVASIHARSMELLGIEGGIRQHHIDAINSKTRLFEDVVNELQHATQVPYDAIAACFATYKGPSFDKESDDGYAKFLELLEPLEASTKEKVIRPTVLTTIMHGNNFSRQAMDPLTNEVKRAHEQLTQEKRALQAALSEQQVSQETVRRLHGHLSGLDKINRVPAELQARAERANLQQSHNLLQARLEDEQQALSANREEAKILVENERLLETFVVFHEQLHGVITADLLQAFEVHATQAREHDLGALHSTLLELGRRNQSVVLPGSTESFQNPPDRTVATIEGPGNEGDKSSTAEAERDSHVKMSALFPGDCEDGAGDCSQVKEIKPFDEISSVVSNYIQSIPTEHRNFANQLRILVTQIERLYRHARALNRLSTSTTPGAEAMDFAKNLMNHVAALTERSGQKCPTADDFRKFSTGFNTCLNQPPESIGNHRGALWKRILLNIALCIPLLFRCLFAPCTSGGFRFFGQNTKRQDILEDIQEAANTITREYS</sequence>
<feature type="region of interest" description="Disordered" evidence="2">
    <location>
        <begin position="780"/>
        <end position="815"/>
    </location>
</feature>
<keyword evidence="4" id="KW-1185">Reference proteome</keyword>
<comment type="caution">
    <text evidence="3">The sequence shown here is derived from an EMBL/GenBank/DDBJ whole genome shotgun (WGS) entry which is preliminary data.</text>
</comment>
<organism evidence="3 4">
    <name type="scientific">Legionella geestiana</name>
    <dbReference type="NCBI Taxonomy" id="45065"/>
    <lineage>
        <taxon>Bacteria</taxon>
        <taxon>Pseudomonadati</taxon>
        <taxon>Pseudomonadota</taxon>
        <taxon>Gammaproteobacteria</taxon>
        <taxon>Legionellales</taxon>
        <taxon>Legionellaceae</taxon>
        <taxon>Legionella</taxon>
    </lineage>
</organism>
<feature type="coiled-coil region" evidence="1">
    <location>
        <begin position="631"/>
        <end position="658"/>
    </location>
</feature>
<reference evidence="3 4" key="1">
    <citation type="submission" date="2015-11" db="EMBL/GenBank/DDBJ databases">
        <title>Genomic analysis of 38 Legionella species identifies large and diverse effector repertoires.</title>
        <authorList>
            <person name="Burstein D."/>
            <person name="Amaro F."/>
            <person name="Zusman T."/>
            <person name="Lifshitz Z."/>
            <person name="Cohen O."/>
            <person name="Gilbert J.A."/>
            <person name="Pupko T."/>
            <person name="Shuman H.A."/>
            <person name="Segal G."/>
        </authorList>
    </citation>
    <scope>NUCLEOTIDE SEQUENCE [LARGE SCALE GENOMIC DNA]</scope>
    <source>
        <strain evidence="3 4">ATCC 49504</strain>
    </source>
</reference>
<name>A0A0W0TNN1_9GAMM</name>
<evidence type="ECO:0000256" key="2">
    <source>
        <dbReference type="SAM" id="MobiDB-lite"/>
    </source>
</evidence>
<evidence type="ECO:0000256" key="1">
    <source>
        <dbReference type="SAM" id="Coils"/>
    </source>
</evidence>
<evidence type="ECO:0000313" key="4">
    <source>
        <dbReference type="Proteomes" id="UP000054785"/>
    </source>
</evidence>
<feature type="coiled-coil region" evidence="1">
    <location>
        <begin position="427"/>
        <end position="461"/>
    </location>
</feature>
<dbReference type="EMBL" id="LNYC01000073">
    <property type="protein sequence ID" value="KTC97133.1"/>
    <property type="molecule type" value="Genomic_DNA"/>
</dbReference>